<dbReference type="AlphaFoldDB" id="A0A413CXK5"/>
<evidence type="ECO:0000313" key="9">
    <source>
        <dbReference type="Proteomes" id="UP000284651"/>
    </source>
</evidence>
<reference evidence="8 9" key="1">
    <citation type="submission" date="2018-08" db="EMBL/GenBank/DDBJ databases">
        <title>A genome reference for cultivated species of the human gut microbiota.</title>
        <authorList>
            <person name="Zou Y."/>
            <person name="Xue W."/>
            <person name="Luo G."/>
        </authorList>
    </citation>
    <scope>NUCLEOTIDE SEQUENCE [LARGE SCALE GENOMIC DNA]</scope>
    <source>
        <strain evidence="8 9">AF10-31</strain>
    </source>
</reference>
<dbReference type="Gene3D" id="3.90.550.10">
    <property type="entry name" value="Spore Coat Polysaccharide Biosynthesis Protein SpsA, Chain A"/>
    <property type="match status" value="1"/>
</dbReference>
<dbReference type="PANTHER" id="PTHR43179:SF12">
    <property type="entry name" value="GALACTOFURANOSYLTRANSFERASE GLFT2"/>
    <property type="match status" value="1"/>
</dbReference>
<organism evidence="8 9">
    <name type="scientific">Holdemanella biformis</name>
    <dbReference type="NCBI Taxonomy" id="1735"/>
    <lineage>
        <taxon>Bacteria</taxon>
        <taxon>Bacillati</taxon>
        <taxon>Bacillota</taxon>
        <taxon>Erysipelotrichia</taxon>
        <taxon>Erysipelotrichales</taxon>
        <taxon>Erysipelotrichaceae</taxon>
        <taxon>Holdemanella</taxon>
    </lineage>
</organism>
<evidence type="ECO:0000259" key="6">
    <source>
        <dbReference type="Pfam" id="PF00535"/>
    </source>
</evidence>
<dbReference type="InterPro" id="IPR001173">
    <property type="entry name" value="Glyco_trans_2-like"/>
</dbReference>
<dbReference type="SUPFAM" id="SSF53448">
    <property type="entry name" value="Nucleotide-diphospho-sugar transferases"/>
    <property type="match status" value="1"/>
</dbReference>
<evidence type="ECO:0000313" key="8">
    <source>
        <dbReference type="EMBL" id="RGW76378.1"/>
    </source>
</evidence>
<comment type="caution">
    <text evidence="8">The sequence shown here is derived from an EMBL/GenBank/DDBJ whole genome shotgun (WGS) entry which is preliminary data.</text>
</comment>
<dbReference type="GO" id="GO:0016757">
    <property type="term" value="F:glycosyltransferase activity"/>
    <property type="evidence" value="ECO:0007669"/>
    <property type="project" value="UniProtKB-KW"/>
</dbReference>
<protein>
    <submittedName>
        <fullName evidence="8">Glycosyltransferase</fullName>
    </submittedName>
</protein>
<evidence type="ECO:0000256" key="4">
    <source>
        <dbReference type="ARBA" id="ARBA00022679"/>
    </source>
</evidence>
<evidence type="ECO:0000259" key="5">
    <source>
        <dbReference type="Pfam" id="PF00534"/>
    </source>
</evidence>
<dbReference type="Pfam" id="PF00535">
    <property type="entry name" value="Glycos_transf_2"/>
    <property type="match status" value="1"/>
</dbReference>
<evidence type="ECO:0000256" key="3">
    <source>
        <dbReference type="ARBA" id="ARBA00022676"/>
    </source>
</evidence>
<keyword evidence="3" id="KW-0328">Glycosyltransferase</keyword>
<dbReference type="Pfam" id="PF00534">
    <property type="entry name" value="Glycos_transf_1"/>
    <property type="match status" value="1"/>
</dbReference>
<dbReference type="PANTHER" id="PTHR43179">
    <property type="entry name" value="RHAMNOSYLTRANSFERASE WBBL"/>
    <property type="match status" value="1"/>
</dbReference>
<evidence type="ECO:0000259" key="7">
    <source>
        <dbReference type="Pfam" id="PF13439"/>
    </source>
</evidence>
<comment type="similarity">
    <text evidence="2">Belongs to the glycosyltransferase 2 family.</text>
</comment>
<dbReference type="InterPro" id="IPR028098">
    <property type="entry name" value="Glyco_trans_4-like_N"/>
</dbReference>
<dbReference type="Pfam" id="PF13439">
    <property type="entry name" value="Glyco_transf_4"/>
    <property type="match status" value="1"/>
</dbReference>
<feature type="domain" description="Glycosyl transferase family 1" evidence="5">
    <location>
        <begin position="489"/>
        <end position="645"/>
    </location>
</feature>
<dbReference type="InterPro" id="IPR001296">
    <property type="entry name" value="Glyco_trans_1"/>
</dbReference>
<dbReference type="EMBL" id="QSAT01000004">
    <property type="protein sequence ID" value="RGW76378.1"/>
    <property type="molecule type" value="Genomic_DNA"/>
</dbReference>
<dbReference type="Proteomes" id="UP000284651">
    <property type="component" value="Unassembled WGS sequence"/>
</dbReference>
<dbReference type="Gene3D" id="3.40.50.2000">
    <property type="entry name" value="Glycogen Phosphorylase B"/>
    <property type="match status" value="2"/>
</dbReference>
<comment type="pathway">
    <text evidence="1">Cell wall biogenesis; cell wall polysaccharide biosynthesis.</text>
</comment>
<gene>
    <name evidence="8" type="ORF">DWV56_02175</name>
</gene>
<sequence length="733" mass="85184">MVDIIVPIYNAYKAVDECIASIIKHTDLNKNRLILINDKSTDETILGLLNTYKEKNPELNIVVLDNEVNLGFVGTVNKGMKYSKHDVILLNSDTEVSDFWVEEMEKCAYSQEDVATVTALSNNATLASVPNGLQPNQLPDSMTFDEYAHIVYTRSLRRYPQIPTAHGFCMYIRRNVLDIVGYFDQEAFGKGYGEENDFSYRCMDYGYKHLLCDSVIVYHKESQSFNEKKEQLIKENMKILKKRYPLYVKNTERWCSHFPIKDICDNVRIGIENVNRDNVLFLIHDWSNVKTNVGGTTIHCVDLISRLRKNFNIHVLAPEDGVYKLYSYFTDSEICNTVGIFKSNVMTSFYDADYRFMLETIIEGLGITTVHVHHMIGHYFDIVDVCKEKGIHSIITLHDFYSLCPTINLLYMNKEYCMEMEHKDCVHCLKDKMNVRNNIIKNWQMHWNQFLLKFDEIIVPSNSTKEIIENVYTNIDCHVVEHGIDLKRNQAIEKKNDEVFNVAFVGVMLPHKGSKVLEYFVKHCSSKKIKFHLFGQAHSDLLKKNHSNYVYHGRYTRSELPQLLKESKIHLVCNLSIWPETYSYTLSETIASGVPVLSYNIGAVGERIQKNGFGWLLETKDMEHAIKKVIDISKNLNDYNEKIKNINSYTIKSTSEMCLEYKDMYKNAKDTSISKESIKNLCHLFAKNNELATLLKEQLTDDIKLKLNSRRWRMVQDIRTPKIIRFARKVLTR</sequence>
<feature type="domain" description="Glycosyltransferase subfamily 4-like N-terminal" evidence="7">
    <location>
        <begin position="293"/>
        <end position="488"/>
    </location>
</feature>
<evidence type="ECO:0000256" key="1">
    <source>
        <dbReference type="ARBA" id="ARBA00004776"/>
    </source>
</evidence>
<proteinExistence type="inferred from homology"/>
<dbReference type="SUPFAM" id="SSF53756">
    <property type="entry name" value="UDP-Glycosyltransferase/glycogen phosphorylase"/>
    <property type="match status" value="1"/>
</dbReference>
<dbReference type="RefSeq" id="WP_118356736.1">
    <property type="nucleotide sequence ID" value="NZ_QSAT01000004.1"/>
</dbReference>
<accession>A0A413CXK5</accession>
<dbReference type="InterPro" id="IPR029044">
    <property type="entry name" value="Nucleotide-diphossugar_trans"/>
</dbReference>
<feature type="domain" description="Glycosyltransferase 2-like" evidence="6">
    <location>
        <begin position="4"/>
        <end position="178"/>
    </location>
</feature>
<name>A0A413CXK5_9FIRM</name>
<keyword evidence="4 8" id="KW-0808">Transferase</keyword>
<evidence type="ECO:0000256" key="2">
    <source>
        <dbReference type="ARBA" id="ARBA00006739"/>
    </source>
</evidence>